<feature type="compositionally biased region" description="Acidic residues" evidence="1">
    <location>
        <begin position="237"/>
        <end position="246"/>
    </location>
</feature>
<accession>A0A5C6G201</accession>
<feature type="compositionally biased region" description="Basic and acidic residues" evidence="1">
    <location>
        <begin position="77"/>
        <end position="95"/>
    </location>
</feature>
<feature type="region of interest" description="Disordered" evidence="1">
    <location>
        <begin position="214"/>
        <end position="272"/>
    </location>
</feature>
<feature type="compositionally biased region" description="Low complexity" evidence="1">
    <location>
        <begin position="255"/>
        <end position="272"/>
    </location>
</feature>
<evidence type="ECO:0000256" key="1">
    <source>
        <dbReference type="SAM" id="MobiDB-lite"/>
    </source>
</evidence>
<protein>
    <submittedName>
        <fullName evidence="2">Uncharacterized protein</fullName>
    </submittedName>
</protein>
<gene>
    <name evidence="2" type="ORF">ED733_000901</name>
</gene>
<comment type="caution">
    <text evidence="2">The sequence shown here is derived from an EMBL/GenBank/DDBJ whole genome shotgun (WGS) entry which is preliminary data.</text>
</comment>
<sequence>MGRLEGTGCDEILPTIEGFPVEAGMPECRPDEAGLTNVVGSAEAGATPEGLPDDTNAPKGADWADGTLAPDWIDSGPLERRAAGAEPLKDAEREALMVPEEPDIDRAEASVGAEEPKDASLDDAVCGVASVLEGTEVFDQRFDGSGALEDVVVLEAFEEDELLKRPGVSAPGEPESMEEAGAIGLTTALDEAVALDDADTPEDEVEFVRRGVLSEAEATPGAETLRETGTFSGTGAPEDDEALGEDELVKMGVLSEAEAAEGAGAASGAETL</sequence>
<evidence type="ECO:0000313" key="3">
    <source>
        <dbReference type="Proteomes" id="UP000317257"/>
    </source>
</evidence>
<feature type="region of interest" description="Disordered" evidence="1">
    <location>
        <begin position="23"/>
        <end position="102"/>
    </location>
</feature>
<reference evidence="3" key="1">
    <citation type="submission" date="2018-12" db="EMBL/GenBank/DDBJ databases">
        <title>The complete genome of Metarhizium rileyi, a key fungal pathogen of Lepidoptera.</title>
        <authorList>
            <person name="Binneck E."/>
            <person name="Lastra C.C.L."/>
            <person name="Sosa-Gomez D.R."/>
        </authorList>
    </citation>
    <scope>NUCLEOTIDE SEQUENCE [LARGE SCALE GENOMIC DNA]</scope>
    <source>
        <strain evidence="3">Cep018-CH2</strain>
    </source>
</reference>
<dbReference type="Proteomes" id="UP000317257">
    <property type="component" value="Unassembled WGS sequence"/>
</dbReference>
<organism evidence="2 3">
    <name type="scientific">Metarhizium rileyi (strain RCEF 4871)</name>
    <name type="common">Nomuraea rileyi</name>
    <dbReference type="NCBI Taxonomy" id="1649241"/>
    <lineage>
        <taxon>Eukaryota</taxon>
        <taxon>Fungi</taxon>
        <taxon>Dikarya</taxon>
        <taxon>Ascomycota</taxon>
        <taxon>Pezizomycotina</taxon>
        <taxon>Sordariomycetes</taxon>
        <taxon>Hypocreomycetidae</taxon>
        <taxon>Hypocreales</taxon>
        <taxon>Clavicipitaceae</taxon>
        <taxon>Metarhizium</taxon>
    </lineage>
</organism>
<proteinExistence type="predicted"/>
<dbReference type="AlphaFoldDB" id="A0A5C6G201"/>
<name>A0A5C6G201_METRR</name>
<evidence type="ECO:0000313" key="2">
    <source>
        <dbReference type="EMBL" id="TWU71484.1"/>
    </source>
</evidence>
<dbReference type="EMBL" id="SBHS01000043">
    <property type="protein sequence ID" value="TWU71484.1"/>
    <property type="molecule type" value="Genomic_DNA"/>
</dbReference>